<name>A0ACB7Y715_9ERIC</name>
<accession>A0ACB7Y715</accession>
<proteinExistence type="predicted"/>
<organism evidence="1 2">
    <name type="scientific">Vaccinium darrowii</name>
    <dbReference type="NCBI Taxonomy" id="229202"/>
    <lineage>
        <taxon>Eukaryota</taxon>
        <taxon>Viridiplantae</taxon>
        <taxon>Streptophyta</taxon>
        <taxon>Embryophyta</taxon>
        <taxon>Tracheophyta</taxon>
        <taxon>Spermatophyta</taxon>
        <taxon>Magnoliopsida</taxon>
        <taxon>eudicotyledons</taxon>
        <taxon>Gunneridae</taxon>
        <taxon>Pentapetalae</taxon>
        <taxon>asterids</taxon>
        <taxon>Ericales</taxon>
        <taxon>Ericaceae</taxon>
        <taxon>Vaccinioideae</taxon>
        <taxon>Vaccinieae</taxon>
        <taxon>Vaccinium</taxon>
    </lineage>
</organism>
<keyword evidence="2" id="KW-1185">Reference proteome</keyword>
<sequence length="269" mass="29490">MLSNSANVKPLENPVHILTAGSSPPAAVLFRAESMGFKVSHGYGLTETGGVVVTCAWKSEWNKFPAMERARLKARQGVRMGTTDMDVVDPKTGVRSVKRDGSSLGEIILKGGSIMLGYLKNPVATAESIRENGWFYTGDIGVMHPDGYMEIKDRSKDIIITGGENVSSVEVESVLYSHPAVSEAAVVARADEFWGETPCAFLSLKPETIQNPPTEKEVIDFCRAKMPHYMVPKTVVFKDDLPKTSTGKLQKHKLREIVKSMGTSRQSRM</sequence>
<evidence type="ECO:0000313" key="1">
    <source>
        <dbReference type="EMBL" id="KAH7849348.1"/>
    </source>
</evidence>
<comment type="caution">
    <text evidence="1">The sequence shown here is derived from an EMBL/GenBank/DDBJ whole genome shotgun (WGS) entry which is preliminary data.</text>
</comment>
<dbReference type="EMBL" id="CM037157">
    <property type="protein sequence ID" value="KAH7849348.1"/>
    <property type="molecule type" value="Genomic_DNA"/>
</dbReference>
<protein>
    <submittedName>
        <fullName evidence="1">Uncharacterized protein</fullName>
    </submittedName>
</protein>
<evidence type="ECO:0000313" key="2">
    <source>
        <dbReference type="Proteomes" id="UP000828048"/>
    </source>
</evidence>
<dbReference type="Proteomes" id="UP000828048">
    <property type="component" value="Chromosome 7"/>
</dbReference>
<gene>
    <name evidence="1" type="ORF">Vadar_016607</name>
</gene>
<reference evidence="1 2" key="1">
    <citation type="journal article" date="2021" name="Hortic Res">
        <title>High-quality reference genome and annotation aids understanding of berry development for evergreen blueberry (Vaccinium darrowii).</title>
        <authorList>
            <person name="Yu J."/>
            <person name="Hulse-Kemp A.M."/>
            <person name="Babiker E."/>
            <person name="Staton M."/>
        </authorList>
    </citation>
    <scope>NUCLEOTIDE SEQUENCE [LARGE SCALE GENOMIC DNA]</scope>
    <source>
        <strain evidence="2">cv. NJ 8807/NJ 8810</strain>
        <tissue evidence="1">Young leaf</tissue>
    </source>
</reference>